<dbReference type="KEGG" id="llu:AKJ09_06872"/>
<feature type="compositionally biased region" description="Basic and acidic residues" evidence="1">
    <location>
        <begin position="1"/>
        <end position="12"/>
    </location>
</feature>
<organism evidence="2 3">
    <name type="scientific">Labilithrix luteola</name>
    <dbReference type="NCBI Taxonomy" id="1391654"/>
    <lineage>
        <taxon>Bacteria</taxon>
        <taxon>Pseudomonadati</taxon>
        <taxon>Myxococcota</taxon>
        <taxon>Polyangia</taxon>
        <taxon>Polyangiales</taxon>
        <taxon>Labilitrichaceae</taxon>
        <taxon>Labilithrix</taxon>
    </lineage>
</organism>
<dbReference type="EMBL" id="CP012333">
    <property type="protein sequence ID" value="AKV00209.1"/>
    <property type="molecule type" value="Genomic_DNA"/>
</dbReference>
<name>A0A0K1Q375_9BACT</name>
<evidence type="ECO:0000313" key="3">
    <source>
        <dbReference type="Proteomes" id="UP000064967"/>
    </source>
</evidence>
<keyword evidence="3" id="KW-1185">Reference proteome</keyword>
<feature type="compositionally biased region" description="Basic residues" evidence="1">
    <location>
        <begin position="20"/>
        <end position="31"/>
    </location>
</feature>
<evidence type="ECO:0000256" key="1">
    <source>
        <dbReference type="SAM" id="MobiDB-lite"/>
    </source>
</evidence>
<sequence length="182" mass="20333">MREGPARDEEAHAAALSSARRGRRARLRRPSHRDAAVSAVRARSAGGVAVPVRGTDVPFATVNTCHARAEDEHQADRSLPQDSTLAHHSLHFVHETDLQSYSRPIVSRQGTTRSARVVRRPLRSQDRDDGCVKHESHSSAPCEDVLLATRSIATGARSRRRNHYLTRVECIHRIGKRWCWSA</sequence>
<evidence type="ECO:0000313" key="2">
    <source>
        <dbReference type="EMBL" id="AKV00209.1"/>
    </source>
</evidence>
<reference evidence="2 3" key="1">
    <citation type="submission" date="2015-08" db="EMBL/GenBank/DDBJ databases">
        <authorList>
            <person name="Babu N.S."/>
            <person name="Beckwith C.J."/>
            <person name="Beseler K.G."/>
            <person name="Brison A."/>
            <person name="Carone J.V."/>
            <person name="Caskin T.P."/>
            <person name="Diamond M."/>
            <person name="Durham M.E."/>
            <person name="Foxe J.M."/>
            <person name="Go M."/>
            <person name="Henderson B.A."/>
            <person name="Jones I.B."/>
            <person name="McGettigan J.A."/>
            <person name="Micheletti S.J."/>
            <person name="Nasrallah M.E."/>
            <person name="Ortiz D."/>
            <person name="Piller C.R."/>
            <person name="Privatt S.R."/>
            <person name="Schneider S.L."/>
            <person name="Sharp S."/>
            <person name="Smith T.C."/>
            <person name="Stanton J.D."/>
            <person name="Ullery H.E."/>
            <person name="Wilson R.J."/>
            <person name="Serrano M.G."/>
            <person name="Buck G."/>
            <person name="Lee V."/>
            <person name="Wang Y."/>
            <person name="Carvalho R."/>
            <person name="Voegtly L."/>
            <person name="Shi R."/>
            <person name="Duckworth R."/>
            <person name="Johnson A."/>
            <person name="Loviza R."/>
            <person name="Walstead R."/>
            <person name="Shah Z."/>
            <person name="Kiflezghi M."/>
            <person name="Wade K."/>
            <person name="Ball S.L."/>
            <person name="Bradley K.W."/>
            <person name="Asai D.J."/>
            <person name="Bowman C.A."/>
            <person name="Russell D.A."/>
            <person name="Pope W.H."/>
            <person name="Jacobs-Sera D."/>
            <person name="Hendrix R.W."/>
            <person name="Hatfull G.F."/>
        </authorList>
    </citation>
    <scope>NUCLEOTIDE SEQUENCE [LARGE SCALE GENOMIC DNA]</scope>
    <source>
        <strain evidence="2 3">DSM 27648</strain>
    </source>
</reference>
<gene>
    <name evidence="2" type="ORF">AKJ09_06872</name>
</gene>
<dbReference type="Proteomes" id="UP000064967">
    <property type="component" value="Chromosome"/>
</dbReference>
<accession>A0A0K1Q375</accession>
<proteinExistence type="predicted"/>
<protein>
    <submittedName>
        <fullName evidence="2">Uncharacterized protein</fullName>
    </submittedName>
</protein>
<feature type="compositionally biased region" description="Low complexity" evidence="1">
    <location>
        <begin position="36"/>
        <end position="45"/>
    </location>
</feature>
<dbReference type="STRING" id="1391654.AKJ09_06872"/>
<feature type="region of interest" description="Disordered" evidence="1">
    <location>
        <begin position="1"/>
        <end position="45"/>
    </location>
</feature>
<dbReference type="AlphaFoldDB" id="A0A0K1Q375"/>